<gene>
    <name evidence="6" type="ORF">NIES1031_05080</name>
</gene>
<dbReference type="Gene3D" id="1.10.357.10">
    <property type="entry name" value="Tetracycline Repressor, domain 2"/>
    <property type="match status" value="1"/>
</dbReference>
<evidence type="ECO:0000313" key="7">
    <source>
        <dbReference type="Proteomes" id="UP000185984"/>
    </source>
</evidence>
<dbReference type="Proteomes" id="UP000185984">
    <property type="component" value="Unassembled WGS sequence"/>
</dbReference>
<dbReference type="AlphaFoldDB" id="A0A1U7HX52"/>
<organism evidence="6 7">
    <name type="scientific">Chroogloeocystis siderophila 5.2 s.c.1</name>
    <dbReference type="NCBI Taxonomy" id="247279"/>
    <lineage>
        <taxon>Bacteria</taxon>
        <taxon>Bacillati</taxon>
        <taxon>Cyanobacteriota</taxon>
        <taxon>Cyanophyceae</taxon>
        <taxon>Oscillatoriophycideae</taxon>
        <taxon>Chroococcales</taxon>
        <taxon>Chroococcaceae</taxon>
        <taxon>Chroogloeocystis</taxon>
    </lineage>
</organism>
<evidence type="ECO:0000256" key="2">
    <source>
        <dbReference type="ARBA" id="ARBA00023125"/>
    </source>
</evidence>
<keyword evidence="7" id="KW-1185">Reference proteome</keyword>
<accession>A0A1U7HX52</accession>
<keyword evidence="1" id="KW-0805">Transcription regulation</keyword>
<dbReference type="PROSITE" id="PS50977">
    <property type="entry name" value="HTH_TETR_2"/>
    <property type="match status" value="1"/>
</dbReference>
<dbReference type="PANTHER" id="PTHR30055:SF148">
    <property type="entry name" value="TETR-FAMILY TRANSCRIPTIONAL REGULATOR"/>
    <property type="match status" value="1"/>
</dbReference>
<reference evidence="6 7" key="1">
    <citation type="submission" date="2016-11" db="EMBL/GenBank/DDBJ databases">
        <title>Draft Genome Sequences of Nine Cyanobacterial Strains from Diverse Habitats.</title>
        <authorList>
            <person name="Zhu T."/>
            <person name="Hou S."/>
            <person name="Lu X."/>
            <person name="Hess W.R."/>
        </authorList>
    </citation>
    <scope>NUCLEOTIDE SEQUENCE [LARGE SCALE GENOMIC DNA]</scope>
    <source>
        <strain evidence="6 7">5.2 s.c.1</strain>
    </source>
</reference>
<evidence type="ECO:0000256" key="3">
    <source>
        <dbReference type="ARBA" id="ARBA00023163"/>
    </source>
</evidence>
<dbReference type="SUPFAM" id="SSF46689">
    <property type="entry name" value="Homeodomain-like"/>
    <property type="match status" value="1"/>
</dbReference>
<dbReference type="Pfam" id="PF16859">
    <property type="entry name" value="TetR_C_11"/>
    <property type="match status" value="1"/>
</dbReference>
<evidence type="ECO:0000256" key="1">
    <source>
        <dbReference type="ARBA" id="ARBA00023015"/>
    </source>
</evidence>
<feature type="DNA-binding region" description="H-T-H motif" evidence="4">
    <location>
        <begin position="38"/>
        <end position="57"/>
    </location>
</feature>
<dbReference type="GO" id="GO:0003700">
    <property type="term" value="F:DNA-binding transcription factor activity"/>
    <property type="evidence" value="ECO:0007669"/>
    <property type="project" value="TreeGrafter"/>
</dbReference>
<dbReference type="InterPro" id="IPR009057">
    <property type="entry name" value="Homeodomain-like_sf"/>
</dbReference>
<protein>
    <submittedName>
        <fullName evidence="6">TetR family transcriptional regulator</fullName>
    </submittedName>
</protein>
<keyword evidence="2 4" id="KW-0238">DNA-binding</keyword>
<dbReference type="STRING" id="247279.NIES1031_05080"/>
<dbReference type="Pfam" id="PF00440">
    <property type="entry name" value="TetR_N"/>
    <property type="match status" value="1"/>
</dbReference>
<sequence length="200" mass="22370">MTQTTKSSPGRPRSIEVHQAILQATLDLLAEFGYQGLSIEAIAARAGVGKATIYRRYNSKEELIAEAIECNRPQLTIPDTGSLWTDLEEVHKQAAELDLSPLGRQTIAMIISLASTIPQFAEIYWKKYVIPRRKAASIIFKRAKARGEMSPDVDPDLICDLMTGLLFKSILFQPETEEIKSYMRRALDFLLQGVTSKPSQ</sequence>
<name>A0A1U7HX52_9CHRO</name>
<evidence type="ECO:0000259" key="5">
    <source>
        <dbReference type="PROSITE" id="PS50977"/>
    </source>
</evidence>
<dbReference type="InterPro" id="IPR011075">
    <property type="entry name" value="TetR_C"/>
</dbReference>
<dbReference type="EMBL" id="MRCC01000004">
    <property type="protein sequence ID" value="OKH28210.1"/>
    <property type="molecule type" value="Genomic_DNA"/>
</dbReference>
<dbReference type="InterPro" id="IPR001647">
    <property type="entry name" value="HTH_TetR"/>
</dbReference>
<dbReference type="Gene3D" id="1.10.10.60">
    <property type="entry name" value="Homeodomain-like"/>
    <property type="match status" value="1"/>
</dbReference>
<feature type="domain" description="HTH tetR-type" evidence="5">
    <location>
        <begin position="15"/>
        <end position="75"/>
    </location>
</feature>
<proteinExistence type="predicted"/>
<evidence type="ECO:0000313" key="6">
    <source>
        <dbReference type="EMBL" id="OKH28210.1"/>
    </source>
</evidence>
<dbReference type="InterPro" id="IPR036271">
    <property type="entry name" value="Tet_transcr_reg_TetR-rel_C_sf"/>
</dbReference>
<dbReference type="InterPro" id="IPR050109">
    <property type="entry name" value="HTH-type_TetR-like_transc_reg"/>
</dbReference>
<keyword evidence="3" id="KW-0804">Transcription</keyword>
<dbReference type="GO" id="GO:0000976">
    <property type="term" value="F:transcription cis-regulatory region binding"/>
    <property type="evidence" value="ECO:0007669"/>
    <property type="project" value="TreeGrafter"/>
</dbReference>
<evidence type="ECO:0000256" key="4">
    <source>
        <dbReference type="PROSITE-ProRule" id="PRU00335"/>
    </source>
</evidence>
<comment type="caution">
    <text evidence="6">The sequence shown here is derived from an EMBL/GenBank/DDBJ whole genome shotgun (WGS) entry which is preliminary data.</text>
</comment>
<dbReference type="PANTHER" id="PTHR30055">
    <property type="entry name" value="HTH-TYPE TRANSCRIPTIONAL REGULATOR RUTR"/>
    <property type="match status" value="1"/>
</dbReference>
<dbReference type="SUPFAM" id="SSF48498">
    <property type="entry name" value="Tetracyclin repressor-like, C-terminal domain"/>
    <property type="match status" value="1"/>
</dbReference>
<dbReference type="PRINTS" id="PR00455">
    <property type="entry name" value="HTHTETR"/>
</dbReference>